<evidence type="ECO:0000259" key="2">
    <source>
        <dbReference type="Pfam" id="PF09822"/>
    </source>
</evidence>
<evidence type="ECO:0000313" key="3">
    <source>
        <dbReference type="EMBL" id="SEW44939.1"/>
    </source>
</evidence>
<feature type="transmembrane region" description="Helical" evidence="1">
    <location>
        <begin position="150"/>
        <end position="168"/>
    </location>
</feature>
<reference evidence="4" key="1">
    <citation type="submission" date="2016-10" db="EMBL/GenBank/DDBJ databases">
        <authorList>
            <person name="Varghese N."/>
            <person name="Submissions S."/>
        </authorList>
    </citation>
    <scope>NUCLEOTIDE SEQUENCE [LARGE SCALE GENOMIC DNA]</scope>
    <source>
        <strain evidence="4">DSM 3695</strain>
    </source>
</reference>
<dbReference type="InterPro" id="IPR019196">
    <property type="entry name" value="ABC_transp_unknown"/>
</dbReference>
<proteinExistence type="predicted"/>
<feature type="domain" description="ABC-type uncharacterised transport system" evidence="2">
    <location>
        <begin position="459"/>
        <end position="695"/>
    </location>
</feature>
<feature type="transmembrane region" description="Helical" evidence="1">
    <location>
        <begin position="748"/>
        <end position="766"/>
    </location>
</feature>
<gene>
    <name evidence="3" type="ORF">SAMN04488122_3394</name>
</gene>
<evidence type="ECO:0000313" key="4">
    <source>
        <dbReference type="Proteomes" id="UP000199310"/>
    </source>
</evidence>
<protein>
    <submittedName>
        <fullName evidence="3">ABC-2 type transport system permease protein</fullName>
    </submittedName>
</protein>
<dbReference type="STRING" id="29529.SAMN04488122_3394"/>
<feature type="transmembrane region" description="Helical" evidence="1">
    <location>
        <begin position="118"/>
        <end position="138"/>
    </location>
</feature>
<dbReference type="EMBL" id="FOJG01000001">
    <property type="protein sequence ID" value="SEW44939.1"/>
    <property type="molecule type" value="Genomic_DNA"/>
</dbReference>
<dbReference type="GO" id="GO:0140359">
    <property type="term" value="F:ABC-type transporter activity"/>
    <property type="evidence" value="ECO:0007669"/>
    <property type="project" value="InterPro"/>
</dbReference>
<sequence>MKTIIRIAKTELRVLFYSPIAWFLLVAFFIQSGIAYFMMLRSYATMQEMGGIQLRYIDHLTLQIFSSQGGVFSNVMQKLYLYIPLLTMGLLSRETSSGTIKLLYSSPIRVRDIVLGKYLAMMLYSLLMVAAVSVFILAGMSHIKSIDSGIMVSALIGLYLLLCTYSAIGLFMSSLTTYQVVAAVCTFVMIGILSFIGTMWQGIDFVRDLAYFLSMQGRTQKMLVGLITSKDVLYFLVIIFIFIGFTYYKLKSGMESKPFVVKAVRYVAVLAIGLAVGYISSRPMFTIYHDTTFHQEQTLTPTVQQIIKELGKDQLEIVTYNNALGNFVWMGLPEQRNNTLSNWDLYTRFKPDIKFSFVQYYDEPLDNPDYPLSKMYPDKTLKEAAEQNIRGMGMKMSAFKTPEEIHKIIDLKPELNRYVMQLKYKDRSTFLRVFNDQMVWPGETEVAAAFKRLLQAKLPKVLFVTGDLERDIFKIGTREYMTITNNKTFRYSLINQGFDADTISLDTRDIPEDIATLVLADPKTALTPAALARLERYIDNGGNLLIAGEPGKQTLLNPILQKLGVQMLDGVIAQPSKQMTPDIVLPELTPLAQSLSQELKKTVEDSLKVAVPGVTGLSYSNNNGFSIEPLLVTDAQRSWLRKSALVLDSAEIVYDAAAGDERKSLPVIITMKRQVKGKEQRIVVAADADFMSNANLQRSDVQTANFPFITAIFSWLDYKLFPIDASRPSSLDKRVTVTPDGVDLLKIVYLWVMPGIMIAFATILLIRRKRK</sequence>
<dbReference type="AlphaFoldDB" id="A0A1I0RU30"/>
<dbReference type="Pfam" id="PF12679">
    <property type="entry name" value="ABC2_membrane_2"/>
    <property type="match status" value="1"/>
</dbReference>
<keyword evidence="1" id="KW-0472">Membrane</keyword>
<evidence type="ECO:0000256" key="1">
    <source>
        <dbReference type="SAM" id="Phobius"/>
    </source>
</evidence>
<dbReference type="RefSeq" id="WP_089896632.1">
    <property type="nucleotide sequence ID" value="NZ_FOJG01000001.1"/>
</dbReference>
<feature type="transmembrane region" description="Helical" evidence="1">
    <location>
        <begin position="223"/>
        <end position="247"/>
    </location>
</feature>
<keyword evidence="1" id="KW-1133">Transmembrane helix</keyword>
<organism evidence="3 4">
    <name type="scientific">Chitinophaga arvensicola</name>
    <dbReference type="NCBI Taxonomy" id="29529"/>
    <lineage>
        <taxon>Bacteria</taxon>
        <taxon>Pseudomonadati</taxon>
        <taxon>Bacteroidota</taxon>
        <taxon>Chitinophagia</taxon>
        <taxon>Chitinophagales</taxon>
        <taxon>Chitinophagaceae</taxon>
        <taxon>Chitinophaga</taxon>
    </lineage>
</organism>
<keyword evidence="1" id="KW-0812">Transmembrane</keyword>
<keyword evidence="4" id="KW-1185">Reference proteome</keyword>
<name>A0A1I0RU30_9BACT</name>
<dbReference type="Pfam" id="PF09822">
    <property type="entry name" value="ABC_transp_aux"/>
    <property type="match status" value="1"/>
</dbReference>
<accession>A0A1I0RU30</accession>
<dbReference type="OrthoDB" id="609779at2"/>
<dbReference type="GO" id="GO:0005886">
    <property type="term" value="C:plasma membrane"/>
    <property type="evidence" value="ECO:0007669"/>
    <property type="project" value="UniProtKB-SubCell"/>
</dbReference>
<dbReference type="Proteomes" id="UP000199310">
    <property type="component" value="Unassembled WGS sequence"/>
</dbReference>
<feature type="transmembrane region" description="Helical" evidence="1">
    <location>
        <begin position="259"/>
        <end position="279"/>
    </location>
</feature>
<dbReference type="InterPro" id="IPR029062">
    <property type="entry name" value="Class_I_gatase-like"/>
</dbReference>
<feature type="transmembrane region" description="Helical" evidence="1">
    <location>
        <begin position="180"/>
        <end position="203"/>
    </location>
</feature>
<feature type="transmembrane region" description="Helical" evidence="1">
    <location>
        <begin position="20"/>
        <end position="39"/>
    </location>
</feature>
<dbReference type="SUPFAM" id="SSF52317">
    <property type="entry name" value="Class I glutamine amidotransferase-like"/>
    <property type="match status" value="1"/>
</dbReference>